<dbReference type="EMBL" id="ATJV01000048">
    <property type="protein sequence ID" value="EPZ16117.1"/>
    <property type="molecule type" value="Genomic_DNA"/>
</dbReference>
<dbReference type="RefSeq" id="WP_021248958.1">
    <property type="nucleotide sequence ID" value="NZ_ATJV01000048.1"/>
</dbReference>
<proteinExistence type="predicted"/>
<dbReference type="SUPFAM" id="SSF54909">
    <property type="entry name" value="Dimeric alpha+beta barrel"/>
    <property type="match status" value="1"/>
</dbReference>
<gene>
    <name evidence="1" type="ORF">M622_02780</name>
</gene>
<dbReference type="STRING" id="1348657.M622_02780"/>
<accession>S9ZRI5</accession>
<organism evidence="1 2">
    <name type="scientific">Thauera terpenica 58Eu</name>
    <dbReference type="NCBI Taxonomy" id="1348657"/>
    <lineage>
        <taxon>Bacteria</taxon>
        <taxon>Pseudomonadati</taxon>
        <taxon>Pseudomonadota</taxon>
        <taxon>Betaproteobacteria</taxon>
        <taxon>Rhodocyclales</taxon>
        <taxon>Zoogloeaceae</taxon>
        <taxon>Thauera</taxon>
    </lineage>
</organism>
<evidence type="ECO:0000313" key="1">
    <source>
        <dbReference type="EMBL" id="EPZ16117.1"/>
    </source>
</evidence>
<name>S9ZRI5_9RHOO</name>
<keyword evidence="2" id="KW-1185">Reference proteome</keyword>
<reference evidence="1 2" key="1">
    <citation type="submission" date="2013-06" db="EMBL/GenBank/DDBJ databases">
        <title>Draft genome sequence of Thauera terpenica.</title>
        <authorList>
            <person name="Liu B."/>
            <person name="Frostegard A.H."/>
            <person name="Shapleigh J.P."/>
        </authorList>
    </citation>
    <scope>NUCLEOTIDE SEQUENCE [LARGE SCALE GENOMIC DNA]</scope>
    <source>
        <strain evidence="1 2">58Eu</strain>
    </source>
</reference>
<protein>
    <submittedName>
        <fullName evidence="1">Uncharacterized protein</fullName>
    </submittedName>
</protein>
<evidence type="ECO:0000313" key="2">
    <source>
        <dbReference type="Proteomes" id="UP000015455"/>
    </source>
</evidence>
<dbReference type="InterPro" id="IPR011008">
    <property type="entry name" value="Dimeric_a/b-barrel"/>
</dbReference>
<dbReference type="eggNOG" id="ENOG502ZA6Z">
    <property type="taxonomic scope" value="Bacteria"/>
</dbReference>
<sequence>MQKLVYALWRDPRMDSATFCRRVREEVGAGLVELGAHGVQVNVADADARGAAPSFGACRPQMEAFVSIWIDSANGAWRKPFDKQLGSLGGRVAGYVVGESRPMHNTRFVVASGERTPGFAQVALFRRPAQLDYRAWLEIWLESHTQLAIDTQDTFLYVQNIVARPLGFDAPAYDAIVEEGFPPAAFGNTDAFFDAAGDLDKSARNQQLMRESCERFIDYRTIDVVQTSQYVLKAPA</sequence>
<dbReference type="PATRIC" id="fig|1348657.5.peg.1532"/>
<dbReference type="Proteomes" id="UP000015455">
    <property type="component" value="Unassembled WGS sequence"/>
</dbReference>
<dbReference type="OrthoDB" id="9015064at2"/>
<dbReference type="AlphaFoldDB" id="S9ZRI5"/>
<comment type="caution">
    <text evidence="1">The sequence shown here is derived from an EMBL/GenBank/DDBJ whole genome shotgun (WGS) entry which is preliminary data.</text>
</comment>